<keyword evidence="4 8" id="KW-0408">Iron</keyword>
<keyword evidence="3 8" id="KW-0560">Oxidoreductase</keyword>
<dbReference type="Pfam" id="PF14226">
    <property type="entry name" value="DIOX_N"/>
    <property type="match status" value="1"/>
</dbReference>
<comment type="caution">
    <text evidence="10">The sequence shown here is derived from an EMBL/GenBank/DDBJ whole genome shotgun (WGS) entry which is preliminary data.</text>
</comment>
<dbReference type="GO" id="GO:0045543">
    <property type="term" value="F:gibberellin 2-beta-dioxygenase activity"/>
    <property type="evidence" value="ECO:0007669"/>
    <property type="project" value="UniProtKB-EC"/>
</dbReference>
<keyword evidence="1 8" id="KW-0479">Metal-binding</keyword>
<dbReference type="InterPro" id="IPR044861">
    <property type="entry name" value="IPNS-like_FE2OG_OXY"/>
</dbReference>
<dbReference type="Gene3D" id="2.60.120.330">
    <property type="entry name" value="B-lactam Antibiotic, Isopenicillin N Synthase, Chain"/>
    <property type="match status" value="1"/>
</dbReference>
<evidence type="ECO:0000256" key="5">
    <source>
        <dbReference type="ARBA" id="ARBA00052204"/>
    </source>
</evidence>
<evidence type="ECO:0000256" key="4">
    <source>
        <dbReference type="ARBA" id="ARBA00023004"/>
    </source>
</evidence>
<dbReference type="PRINTS" id="PR00682">
    <property type="entry name" value="IPNSYNTHASE"/>
</dbReference>
<accession>A0AA89BBQ9</accession>
<dbReference type="InterPro" id="IPR026992">
    <property type="entry name" value="DIOX_N"/>
</dbReference>
<dbReference type="SUPFAM" id="SSF51197">
    <property type="entry name" value="Clavaminate synthase-like"/>
    <property type="match status" value="1"/>
</dbReference>
<dbReference type="Pfam" id="PF03171">
    <property type="entry name" value="2OG-FeII_Oxy"/>
    <property type="match status" value="1"/>
</dbReference>
<dbReference type="PROSITE" id="PS51471">
    <property type="entry name" value="FE2OG_OXY"/>
    <property type="match status" value="1"/>
</dbReference>
<feature type="non-terminal residue" evidence="10">
    <location>
        <position position="1"/>
    </location>
</feature>
<evidence type="ECO:0000256" key="8">
    <source>
        <dbReference type="RuleBase" id="RU003682"/>
    </source>
</evidence>
<keyword evidence="2" id="KW-0223">Dioxygenase</keyword>
<evidence type="ECO:0000256" key="1">
    <source>
        <dbReference type="ARBA" id="ARBA00022723"/>
    </source>
</evidence>
<evidence type="ECO:0000256" key="7">
    <source>
        <dbReference type="ARBA" id="ARBA00066708"/>
    </source>
</evidence>
<dbReference type="AlphaFoldDB" id="A0AA89BBQ9"/>
<dbReference type="InterPro" id="IPR050231">
    <property type="entry name" value="Iron_ascorbate_oxido_reductase"/>
</dbReference>
<gene>
    <name evidence="10" type="ORF">RJ639_033603</name>
</gene>
<comment type="similarity">
    <text evidence="6">Belongs to the iron/ascorbate-dependent oxidoreductase family. GA2OX subfamily.</text>
</comment>
<dbReference type="InterPro" id="IPR005123">
    <property type="entry name" value="Oxoglu/Fe-dep_dioxygenase_dom"/>
</dbReference>
<dbReference type="InterPro" id="IPR027443">
    <property type="entry name" value="IPNS-like_sf"/>
</dbReference>
<evidence type="ECO:0000313" key="10">
    <source>
        <dbReference type="EMBL" id="KAK3034648.1"/>
    </source>
</evidence>
<evidence type="ECO:0000256" key="3">
    <source>
        <dbReference type="ARBA" id="ARBA00023002"/>
    </source>
</evidence>
<reference evidence="10" key="1">
    <citation type="submission" date="2022-12" db="EMBL/GenBank/DDBJ databases">
        <title>Draft genome assemblies for two species of Escallonia (Escalloniales).</title>
        <authorList>
            <person name="Chanderbali A."/>
            <person name="Dervinis C."/>
            <person name="Anghel I."/>
            <person name="Soltis D."/>
            <person name="Soltis P."/>
            <person name="Zapata F."/>
        </authorList>
    </citation>
    <scope>NUCLEOTIDE SEQUENCE</scope>
    <source>
        <strain evidence="10">UCBG64.0493</strain>
        <tissue evidence="10">Leaf</tissue>
    </source>
</reference>
<dbReference type="EC" id="1.14.11.13" evidence="7"/>
<dbReference type="FunFam" id="2.60.120.330:FF:000025">
    <property type="entry name" value="Gibberellin 2-beta-dioxygenase 2"/>
    <property type="match status" value="1"/>
</dbReference>
<organism evidence="10 11">
    <name type="scientific">Escallonia herrerae</name>
    <dbReference type="NCBI Taxonomy" id="1293975"/>
    <lineage>
        <taxon>Eukaryota</taxon>
        <taxon>Viridiplantae</taxon>
        <taxon>Streptophyta</taxon>
        <taxon>Embryophyta</taxon>
        <taxon>Tracheophyta</taxon>
        <taxon>Spermatophyta</taxon>
        <taxon>Magnoliopsida</taxon>
        <taxon>eudicotyledons</taxon>
        <taxon>Gunneridae</taxon>
        <taxon>Pentapetalae</taxon>
        <taxon>asterids</taxon>
        <taxon>campanulids</taxon>
        <taxon>Escalloniales</taxon>
        <taxon>Escalloniaceae</taxon>
        <taxon>Escallonia</taxon>
    </lineage>
</organism>
<keyword evidence="11" id="KW-1185">Reference proteome</keyword>
<name>A0AA89BBQ9_9ASTE</name>
<dbReference type="EMBL" id="JAVXUP010000196">
    <property type="protein sequence ID" value="KAK3034648.1"/>
    <property type="molecule type" value="Genomic_DNA"/>
</dbReference>
<dbReference type="GO" id="GO:0046872">
    <property type="term" value="F:metal ion binding"/>
    <property type="evidence" value="ECO:0007669"/>
    <property type="project" value="UniProtKB-KW"/>
</dbReference>
<sequence>AVLENSFLQQPKMVVPSSTTIRSKKTRAIGIPTIDLSLERSTLSKLIVKACEEYGFFKVVNHGVSMEIVSRMEKEGQDFFAKPASEKQQAAAGPPSPFGYGSKNIGFNGDMGELEYLLLQANPLAVSERSKSISNHPTRFSCVVNDYVRAIRDLACDILDLVAEGLWIQDKSVLSRLIRDVHNDSCFRVNHYPTVSNTNIRDLDPSSNFHQRSARIGFGEHSDPQILTVLRSNDVGGLQICSQDGLWISVPPDPTDFCVFVGDAMQALTNERIMSVRHRVLANSGKPRLSFMYFGAPSLDAWISPIPQMVSHQNPNLYKPFTWGEYKKTAYSLRLGDRRLDLFKNNIAVDKIAEC</sequence>
<comment type="catalytic activity">
    <reaction evidence="5">
        <text>gibberellin A1 + 2-oxoglutarate + O2 = gibberellin A8 + succinate + CO2</text>
        <dbReference type="Rhea" id="RHEA:15005"/>
        <dbReference type="ChEBI" id="CHEBI:15379"/>
        <dbReference type="ChEBI" id="CHEBI:16526"/>
        <dbReference type="ChEBI" id="CHEBI:16810"/>
        <dbReference type="ChEBI" id="CHEBI:30031"/>
        <dbReference type="ChEBI" id="CHEBI:58524"/>
        <dbReference type="ChEBI" id="CHEBI:58594"/>
        <dbReference type="EC" id="1.14.11.13"/>
    </reaction>
</comment>
<evidence type="ECO:0000313" key="11">
    <source>
        <dbReference type="Proteomes" id="UP001188597"/>
    </source>
</evidence>
<feature type="domain" description="Fe2OG dioxygenase" evidence="9">
    <location>
        <begin position="182"/>
        <end position="297"/>
    </location>
</feature>
<dbReference type="Proteomes" id="UP001188597">
    <property type="component" value="Unassembled WGS sequence"/>
</dbReference>
<dbReference type="PANTHER" id="PTHR47990">
    <property type="entry name" value="2-OXOGLUTARATE (2OG) AND FE(II)-DEPENDENT OXYGENASE SUPERFAMILY PROTEIN-RELATED"/>
    <property type="match status" value="1"/>
</dbReference>
<evidence type="ECO:0000256" key="2">
    <source>
        <dbReference type="ARBA" id="ARBA00022964"/>
    </source>
</evidence>
<evidence type="ECO:0000256" key="6">
    <source>
        <dbReference type="ARBA" id="ARBA00061282"/>
    </source>
</evidence>
<proteinExistence type="inferred from homology"/>
<protein>
    <recommendedName>
        <fullName evidence="7">gibberellin 2beta-dioxygenase</fullName>
        <ecNumber evidence="7">1.14.11.13</ecNumber>
    </recommendedName>
</protein>
<evidence type="ECO:0000259" key="9">
    <source>
        <dbReference type="PROSITE" id="PS51471"/>
    </source>
</evidence>
<dbReference type="GO" id="GO:0009685">
    <property type="term" value="P:gibberellin metabolic process"/>
    <property type="evidence" value="ECO:0007669"/>
    <property type="project" value="UniProtKB-ARBA"/>
</dbReference>